<keyword evidence="1" id="KW-0472">Membrane</keyword>
<comment type="caution">
    <text evidence="2">The sequence shown here is derived from an EMBL/GenBank/DDBJ whole genome shotgun (WGS) entry which is preliminary data.</text>
</comment>
<gene>
    <name evidence="2" type="ORF">NWI01_21050</name>
</gene>
<keyword evidence="1" id="KW-0812">Transmembrane</keyword>
<evidence type="ECO:0000256" key="1">
    <source>
        <dbReference type="SAM" id="Phobius"/>
    </source>
</evidence>
<dbReference type="Proteomes" id="UP000318825">
    <property type="component" value="Unassembled WGS sequence"/>
</dbReference>
<sequence>MNDFREWRSSTREYNGAPNMSKRRKNVYVIVGAFLLVAFFVGLVVIKHLGI</sequence>
<name>A0A4Y3WBA9_NITWI</name>
<keyword evidence="1" id="KW-1133">Transmembrane helix</keyword>
<dbReference type="RefSeq" id="WP_181410439.1">
    <property type="nucleotide sequence ID" value="NZ_BJNF01000057.1"/>
</dbReference>
<feature type="transmembrane region" description="Helical" evidence="1">
    <location>
        <begin position="27"/>
        <end position="46"/>
    </location>
</feature>
<evidence type="ECO:0000313" key="2">
    <source>
        <dbReference type="EMBL" id="GEC16213.1"/>
    </source>
</evidence>
<reference evidence="2 3" key="1">
    <citation type="submission" date="2019-06" db="EMBL/GenBank/DDBJ databases">
        <title>Whole genome shotgun sequence of Nitrobacter winogradskyi NBRC 14297.</title>
        <authorList>
            <person name="Hosoyama A."/>
            <person name="Uohara A."/>
            <person name="Ohji S."/>
            <person name="Ichikawa N."/>
        </authorList>
    </citation>
    <scope>NUCLEOTIDE SEQUENCE [LARGE SCALE GENOMIC DNA]</scope>
    <source>
        <strain evidence="2 3">NBRC 14297</strain>
    </source>
</reference>
<proteinExistence type="predicted"/>
<accession>A0A4Y3WBA9</accession>
<protein>
    <submittedName>
        <fullName evidence="2">Uncharacterized protein</fullName>
    </submittedName>
</protein>
<dbReference type="EMBL" id="BJNF01000057">
    <property type="protein sequence ID" value="GEC16213.1"/>
    <property type="molecule type" value="Genomic_DNA"/>
</dbReference>
<evidence type="ECO:0000313" key="3">
    <source>
        <dbReference type="Proteomes" id="UP000318825"/>
    </source>
</evidence>
<organism evidence="2 3">
    <name type="scientific">Nitrobacter winogradskyi</name>
    <name type="common">Nitrobacter agilis</name>
    <dbReference type="NCBI Taxonomy" id="913"/>
    <lineage>
        <taxon>Bacteria</taxon>
        <taxon>Pseudomonadati</taxon>
        <taxon>Pseudomonadota</taxon>
        <taxon>Alphaproteobacteria</taxon>
        <taxon>Hyphomicrobiales</taxon>
        <taxon>Nitrobacteraceae</taxon>
        <taxon>Nitrobacter</taxon>
    </lineage>
</organism>
<dbReference type="AlphaFoldDB" id="A0A4Y3WBA9"/>